<protein>
    <submittedName>
        <fullName evidence="1">Uncharacterized protein</fullName>
    </submittedName>
</protein>
<reference evidence="1" key="1">
    <citation type="journal article" date="2021" name="Proc. Natl. Acad. Sci. U.S.A.">
        <title>A Catalog of Tens of Thousands of Viruses from Human Metagenomes Reveals Hidden Associations with Chronic Diseases.</title>
        <authorList>
            <person name="Tisza M.J."/>
            <person name="Buck C.B."/>
        </authorList>
    </citation>
    <scope>NUCLEOTIDE SEQUENCE</scope>
    <source>
        <strain evidence="1">CtHip2</strain>
    </source>
</reference>
<accession>A0A8S5RWJ9</accession>
<name>A0A8S5RWJ9_9CAUD</name>
<sequence>MSNKIKELKDAIENSSISYTRLDDLGDELELIQLYASEIVTYEITEKDKYFVVIRNYHSEENGVTHEDEQTFESVKEVLAYID</sequence>
<evidence type="ECO:0000313" key="1">
    <source>
        <dbReference type="EMBL" id="DAF42883.1"/>
    </source>
</evidence>
<organism evidence="1">
    <name type="scientific">Siphoviridae sp. ctHip2</name>
    <dbReference type="NCBI Taxonomy" id="2827830"/>
    <lineage>
        <taxon>Viruses</taxon>
        <taxon>Duplodnaviria</taxon>
        <taxon>Heunggongvirae</taxon>
        <taxon>Uroviricota</taxon>
        <taxon>Caudoviricetes</taxon>
    </lineage>
</organism>
<dbReference type="EMBL" id="BK032497">
    <property type="protein sequence ID" value="DAF42883.1"/>
    <property type="molecule type" value="Genomic_DNA"/>
</dbReference>
<proteinExistence type="predicted"/>